<evidence type="ECO:0000259" key="14">
    <source>
        <dbReference type="PROSITE" id="PS00906"/>
    </source>
</evidence>
<dbReference type="GO" id="GO:0004853">
    <property type="term" value="F:uroporphyrinogen decarboxylase activity"/>
    <property type="evidence" value="ECO:0007669"/>
    <property type="project" value="UniProtKB-EC"/>
</dbReference>
<evidence type="ECO:0000256" key="2">
    <source>
        <dbReference type="ARBA" id="ARBA00004804"/>
    </source>
</evidence>
<dbReference type="Proteomes" id="UP000050795">
    <property type="component" value="Unassembled WGS sequence"/>
</dbReference>
<keyword evidence="10 12" id="KW-0627">Porphyrin biosynthesis</keyword>
<comment type="catalytic activity">
    <reaction evidence="11">
        <text>uroporphyrinogen III + 4 H(+) = coproporphyrinogen III + 4 CO2</text>
        <dbReference type="Rhea" id="RHEA:19865"/>
        <dbReference type="ChEBI" id="CHEBI:15378"/>
        <dbReference type="ChEBI" id="CHEBI:16526"/>
        <dbReference type="ChEBI" id="CHEBI:57308"/>
        <dbReference type="ChEBI" id="CHEBI:57309"/>
        <dbReference type="EC" id="4.1.1.37"/>
    </reaction>
    <physiologicalReaction direction="left-to-right" evidence="11">
        <dbReference type="Rhea" id="RHEA:19866"/>
    </physiologicalReaction>
</comment>
<evidence type="ECO:0000256" key="6">
    <source>
        <dbReference type="ARBA" id="ARBA00022490"/>
    </source>
</evidence>
<dbReference type="CDD" id="cd00717">
    <property type="entry name" value="URO-D"/>
    <property type="match status" value="1"/>
</dbReference>
<dbReference type="GO" id="GO:0006783">
    <property type="term" value="P:heme biosynthetic process"/>
    <property type="evidence" value="ECO:0007669"/>
    <property type="project" value="UniProtKB-KW"/>
</dbReference>
<protein>
    <recommendedName>
        <fullName evidence="5 12">Uroporphyrinogen decarboxylase</fullName>
        <ecNumber evidence="4 12">4.1.1.37</ecNumber>
    </recommendedName>
</protein>
<dbReference type="InterPro" id="IPR006361">
    <property type="entry name" value="Uroporphyrinogen_deCO2ase_HemE"/>
</dbReference>
<dbReference type="NCBIfam" id="TIGR01464">
    <property type="entry name" value="hemE"/>
    <property type="match status" value="1"/>
</dbReference>
<reference evidence="17" key="2">
    <citation type="submission" date="2023-11" db="UniProtKB">
        <authorList>
            <consortium name="WormBaseParasite"/>
        </authorList>
    </citation>
    <scope>IDENTIFICATION</scope>
</reference>
<feature type="domain" description="Uroporphyrinogen decarboxylase (URO-D)" evidence="14">
    <location>
        <begin position="26"/>
        <end position="35"/>
    </location>
</feature>
<evidence type="ECO:0000256" key="5">
    <source>
        <dbReference type="ARBA" id="ARBA00014308"/>
    </source>
</evidence>
<comment type="pathway">
    <text evidence="2 12">Porphyrin-containing compound metabolism; protoporphyrin-IX biosynthesis; coproporphyrinogen-III from 5-aminolevulinate: step 4/4.</text>
</comment>
<evidence type="ECO:0000256" key="1">
    <source>
        <dbReference type="ARBA" id="ARBA00004496"/>
    </source>
</evidence>
<keyword evidence="7 12" id="KW-0210">Decarboxylase</keyword>
<dbReference type="InterPro" id="IPR038071">
    <property type="entry name" value="UROD/MetE-like_sf"/>
</dbReference>
<evidence type="ECO:0000256" key="3">
    <source>
        <dbReference type="ARBA" id="ARBA00009935"/>
    </source>
</evidence>
<keyword evidence="8" id="KW-0350">Heme biosynthesis</keyword>
<evidence type="ECO:0000256" key="12">
    <source>
        <dbReference type="RuleBase" id="RU000554"/>
    </source>
</evidence>
<dbReference type="EC" id="4.1.1.37" evidence="4 12"/>
<accession>A0AA85JG86</accession>
<evidence type="ECO:0000256" key="4">
    <source>
        <dbReference type="ARBA" id="ARBA00012288"/>
    </source>
</evidence>
<dbReference type="FunFam" id="3.20.20.210:FF:000004">
    <property type="entry name" value="Uroporphyrinogen decarboxylase"/>
    <property type="match status" value="1"/>
</dbReference>
<name>A0AA85JG86_TRIRE</name>
<dbReference type="PANTHER" id="PTHR21091">
    <property type="entry name" value="METHYLTETRAHYDROFOLATE:HOMOCYSTEINE METHYLTRANSFERASE RELATED"/>
    <property type="match status" value="1"/>
</dbReference>
<evidence type="ECO:0000313" key="16">
    <source>
        <dbReference type="Proteomes" id="UP000050795"/>
    </source>
</evidence>
<dbReference type="WBParaSite" id="TREG1_15100.1">
    <property type="protein sequence ID" value="TREG1_15100.1"/>
    <property type="gene ID" value="TREG1_15100"/>
</dbReference>
<comment type="subcellular location">
    <subcellularLocation>
        <location evidence="1">Cytoplasm</location>
    </subcellularLocation>
</comment>
<dbReference type="PROSITE" id="PS00907">
    <property type="entry name" value="UROD_2"/>
    <property type="match status" value="1"/>
</dbReference>
<dbReference type="GO" id="GO:0005829">
    <property type="term" value="C:cytosol"/>
    <property type="evidence" value="ECO:0007669"/>
    <property type="project" value="TreeGrafter"/>
</dbReference>
<dbReference type="HAMAP" id="MF_00218">
    <property type="entry name" value="URO_D"/>
    <property type="match status" value="1"/>
</dbReference>
<dbReference type="PROSITE" id="PS00906">
    <property type="entry name" value="UROD_1"/>
    <property type="match status" value="1"/>
</dbReference>
<dbReference type="PANTHER" id="PTHR21091:SF169">
    <property type="entry name" value="UROPORPHYRINOGEN DECARBOXYLASE"/>
    <property type="match status" value="1"/>
</dbReference>
<keyword evidence="6" id="KW-0963">Cytoplasm</keyword>
<evidence type="ECO:0000256" key="8">
    <source>
        <dbReference type="ARBA" id="ARBA00023133"/>
    </source>
</evidence>
<evidence type="ECO:0000256" key="13">
    <source>
        <dbReference type="RuleBase" id="RU004169"/>
    </source>
</evidence>
<dbReference type="InterPro" id="IPR000257">
    <property type="entry name" value="Uroporphyrinogen_deCOase"/>
</dbReference>
<dbReference type="Pfam" id="PF01208">
    <property type="entry name" value="URO-D"/>
    <property type="match status" value="1"/>
</dbReference>
<dbReference type="SUPFAM" id="SSF51726">
    <property type="entry name" value="UROD/MetE-like"/>
    <property type="match status" value="1"/>
</dbReference>
<organism evidence="16 17">
    <name type="scientific">Trichobilharzia regenti</name>
    <name type="common">Nasal bird schistosome</name>
    <dbReference type="NCBI Taxonomy" id="157069"/>
    <lineage>
        <taxon>Eukaryota</taxon>
        <taxon>Metazoa</taxon>
        <taxon>Spiralia</taxon>
        <taxon>Lophotrochozoa</taxon>
        <taxon>Platyhelminthes</taxon>
        <taxon>Trematoda</taxon>
        <taxon>Digenea</taxon>
        <taxon>Strigeidida</taxon>
        <taxon>Schistosomatoidea</taxon>
        <taxon>Schistosomatidae</taxon>
        <taxon>Trichobilharzia</taxon>
    </lineage>
</organism>
<evidence type="ECO:0000256" key="7">
    <source>
        <dbReference type="ARBA" id="ARBA00022793"/>
    </source>
</evidence>
<evidence type="ECO:0000256" key="11">
    <source>
        <dbReference type="ARBA" id="ARBA00048411"/>
    </source>
</evidence>
<sequence>MVSEFPALKNDNIIKAARGEAVSRTPVWIMRQAGRYLPEFRAVREKHDFFEICRTPELACEVTLQPIKRFDLDAAIIFSDILVIPQALGMEVKMLPGIGPKFVEPLNSPKDLNRLNFQVNVGRDLSYVYESISLTRHRLEGKVPLIGFAGAPWTLMSYMIEGGSSSTYSKAKRWLYCEPQSSHQLLDLITQTVVEHLVQQVLAGAQLLQVFESHAGFLSPHLFNIFSLPYLKRIANEVRSRLSNEYKITGDSLPPLIVFAKDGHYALSQLSQAGYNVISLDWTISPDLARSTIPSGITLQGNLDPCALYADENELSSQVKQMIVKFGVKRYIANLGHGIYPDVDPENVNKFVNLVHRLSETALE</sequence>
<feature type="domain" description="Uroporphyrinogen decarboxylase (URO-D)" evidence="15">
    <location>
        <begin position="146"/>
        <end position="162"/>
    </location>
</feature>
<evidence type="ECO:0000256" key="10">
    <source>
        <dbReference type="ARBA" id="ARBA00023244"/>
    </source>
</evidence>
<keyword evidence="16" id="KW-1185">Reference proteome</keyword>
<comment type="similarity">
    <text evidence="3 13">Belongs to the uroporphyrinogen decarboxylase family.</text>
</comment>
<dbReference type="Gene3D" id="3.20.20.210">
    <property type="match status" value="1"/>
</dbReference>
<dbReference type="AlphaFoldDB" id="A0AA85JG86"/>
<proteinExistence type="inferred from homology"/>
<evidence type="ECO:0000259" key="15">
    <source>
        <dbReference type="PROSITE" id="PS00907"/>
    </source>
</evidence>
<evidence type="ECO:0000313" key="17">
    <source>
        <dbReference type="WBParaSite" id="TREG1_15100.1"/>
    </source>
</evidence>
<keyword evidence="9 12" id="KW-0456">Lyase</keyword>
<reference evidence="16" key="1">
    <citation type="submission" date="2022-06" db="EMBL/GenBank/DDBJ databases">
        <authorList>
            <person name="Berger JAMES D."/>
            <person name="Berger JAMES D."/>
        </authorList>
    </citation>
    <scope>NUCLEOTIDE SEQUENCE [LARGE SCALE GENOMIC DNA]</scope>
</reference>
<evidence type="ECO:0000256" key="9">
    <source>
        <dbReference type="ARBA" id="ARBA00023239"/>
    </source>
</evidence>